<evidence type="ECO:0000313" key="1">
    <source>
        <dbReference type="EMBL" id="TEB41361.1"/>
    </source>
</evidence>
<dbReference type="EMBL" id="QWDN01000302">
    <property type="protein sequence ID" value="TEB41361.1"/>
    <property type="molecule type" value="Genomic_DNA"/>
</dbReference>
<sequence>ADTFKPRVFDRTIYFKKGDLYNRKDHNLTLNRFVNLGTFNFVKNEFRESDSIPKTLDSYYYLTLLPKKFIRVEVLGKTNSASYTGTEINVNWNNRNFFRGAELFTVSVFGGADFQLSGKNSGKNIFKLGAETSLTWPRFITPFHIQGNSEF</sequence>
<feature type="non-terminal residue" evidence="1">
    <location>
        <position position="1"/>
    </location>
</feature>
<feature type="non-terminal residue" evidence="1">
    <location>
        <position position="151"/>
    </location>
</feature>
<organism evidence="1 2">
    <name type="scientific">Flavobacterium circumlabens</name>
    <dbReference type="NCBI Taxonomy" id="2133765"/>
    <lineage>
        <taxon>Bacteria</taxon>
        <taxon>Pseudomonadati</taxon>
        <taxon>Bacteroidota</taxon>
        <taxon>Flavobacteriia</taxon>
        <taxon>Flavobacteriales</taxon>
        <taxon>Flavobacteriaceae</taxon>
        <taxon>Flavobacterium</taxon>
    </lineage>
</organism>
<accession>A0A4Y7U529</accession>
<gene>
    <name evidence="1" type="ORF">D0809_25915</name>
</gene>
<name>A0A4Y7U529_9FLAO</name>
<proteinExistence type="predicted"/>
<dbReference type="AlphaFoldDB" id="A0A4Y7U529"/>
<comment type="caution">
    <text evidence="1">The sequence shown here is derived from an EMBL/GenBank/DDBJ whole genome shotgun (WGS) entry which is preliminary data.</text>
</comment>
<evidence type="ECO:0000313" key="2">
    <source>
        <dbReference type="Proteomes" id="UP000298340"/>
    </source>
</evidence>
<reference evidence="1 2" key="1">
    <citation type="journal article" date="2018" name="Syst. Appl. Microbiol.">
        <title>Flavobacterium circumlabens sp. nov. and Flavobacterium cupreum sp. nov., two psychrotrophic species isolated from Antarctic environmental samples.</title>
        <authorList>
            <person name="Kralova S."/>
            <person name="Busse H.J."/>
            <person name="Svec P."/>
            <person name="Maslanova I."/>
            <person name="Stankova E."/>
            <person name="Bartak M."/>
            <person name="Sedlacek I."/>
        </authorList>
    </citation>
    <scope>NUCLEOTIDE SEQUENCE [LARGE SCALE GENOMIC DNA]</scope>
    <source>
        <strain evidence="1 2">CCM 8828</strain>
    </source>
</reference>
<dbReference type="Proteomes" id="UP000298340">
    <property type="component" value="Unassembled WGS sequence"/>
</dbReference>
<protein>
    <recommendedName>
        <fullName evidence="3">Bacterial surface antigen (D15) domain-containing protein</fullName>
    </recommendedName>
</protein>
<evidence type="ECO:0008006" key="3">
    <source>
        <dbReference type="Google" id="ProtNLM"/>
    </source>
</evidence>